<evidence type="ECO:0000259" key="17">
    <source>
        <dbReference type="PROSITE" id="PS51975"/>
    </source>
</evidence>
<evidence type="ECO:0000256" key="6">
    <source>
        <dbReference type="ARBA" id="ARBA00012180"/>
    </source>
</evidence>
<evidence type="ECO:0000256" key="3">
    <source>
        <dbReference type="ARBA" id="ARBA00004065"/>
    </source>
</evidence>
<dbReference type="PROSITE" id="PS51975">
    <property type="entry name" value="RNASE_H_2"/>
    <property type="match status" value="1"/>
</dbReference>
<comment type="cofactor">
    <cofactor evidence="14 15">
        <name>Mn(2+)</name>
        <dbReference type="ChEBI" id="CHEBI:29035"/>
    </cofactor>
    <cofactor evidence="14 15">
        <name>Mg(2+)</name>
        <dbReference type="ChEBI" id="CHEBI:18420"/>
    </cofactor>
    <text evidence="14 15">Manganese or magnesium. Binds 1 divalent metal ion per monomer in the absence of substrate. May bind a second metal ion after substrate binding.</text>
</comment>
<protein>
    <recommendedName>
        <fullName evidence="7 14">Ribonuclease HII</fullName>
        <shortName evidence="14">RNase HII</shortName>
        <ecNumber evidence="6 14">3.1.26.4</ecNumber>
    </recommendedName>
</protein>
<evidence type="ECO:0000256" key="9">
    <source>
        <dbReference type="ARBA" id="ARBA00022722"/>
    </source>
</evidence>
<dbReference type="NCBIfam" id="NF000595">
    <property type="entry name" value="PRK00015.1-3"/>
    <property type="match status" value="1"/>
</dbReference>
<dbReference type="InterPro" id="IPR024567">
    <property type="entry name" value="RNase_HII/HIII_dom"/>
</dbReference>
<comment type="subcellular location">
    <subcellularLocation>
        <location evidence="4 14">Cytoplasm</location>
    </subcellularLocation>
</comment>
<keyword evidence="19" id="KW-1185">Reference proteome</keyword>
<dbReference type="Gene3D" id="3.30.420.10">
    <property type="entry name" value="Ribonuclease H-like superfamily/Ribonuclease H"/>
    <property type="match status" value="1"/>
</dbReference>
<dbReference type="NCBIfam" id="NF000594">
    <property type="entry name" value="PRK00015.1-1"/>
    <property type="match status" value="1"/>
</dbReference>
<evidence type="ECO:0000256" key="11">
    <source>
        <dbReference type="ARBA" id="ARBA00022759"/>
    </source>
</evidence>
<evidence type="ECO:0000313" key="18">
    <source>
        <dbReference type="EMBL" id="MED1202092.1"/>
    </source>
</evidence>
<sequence>MKNYTINEIHNYLNTTDTIEEPLMEKLAQDSRKGVQTLLRQWQSKQDRKLKLHGRFIQMLQYEKALMKQGYRSIAGIDEVGRGPLAGPVVAAAVVLPENFYLPGVNDSKKLSEKKRNEFYGRIMEEATAVGIGIISSEEIDRINIYQASKKAMITSLQSLSLEPDHLLIDAMELELPIAQTSLIKGDEKSVSIACASIVAKVTRDRLMSEYALEFPEYQFHQNMGYGTKDHLEALQKFGPSSIHRRSFAPVKELV</sequence>
<comment type="catalytic activity">
    <reaction evidence="1 14 15 16">
        <text>Endonucleolytic cleavage to 5'-phosphomonoester.</text>
        <dbReference type="EC" id="3.1.26.4"/>
    </reaction>
</comment>
<dbReference type="PANTHER" id="PTHR10954:SF18">
    <property type="entry name" value="RIBONUCLEASE HII"/>
    <property type="match status" value="1"/>
</dbReference>
<dbReference type="PANTHER" id="PTHR10954">
    <property type="entry name" value="RIBONUCLEASE H2 SUBUNIT A"/>
    <property type="match status" value="1"/>
</dbReference>
<evidence type="ECO:0000256" key="14">
    <source>
        <dbReference type="HAMAP-Rule" id="MF_00052"/>
    </source>
</evidence>
<dbReference type="InterPro" id="IPR022898">
    <property type="entry name" value="RNase_HII"/>
</dbReference>
<evidence type="ECO:0000256" key="7">
    <source>
        <dbReference type="ARBA" id="ARBA00019179"/>
    </source>
</evidence>
<evidence type="ECO:0000256" key="4">
    <source>
        <dbReference type="ARBA" id="ARBA00004496"/>
    </source>
</evidence>
<keyword evidence="11 14" id="KW-0255">Endonuclease</keyword>
<accession>A0ABU6MBN9</accession>
<name>A0ABU6MBN9_9BACI</name>
<dbReference type="InterPro" id="IPR036397">
    <property type="entry name" value="RNaseH_sf"/>
</dbReference>
<dbReference type="Pfam" id="PF01351">
    <property type="entry name" value="RNase_HII"/>
    <property type="match status" value="1"/>
</dbReference>
<dbReference type="HAMAP" id="MF_00052_B">
    <property type="entry name" value="RNase_HII_B"/>
    <property type="match status" value="1"/>
</dbReference>
<comment type="similarity">
    <text evidence="5 14 16">Belongs to the RNase HII family.</text>
</comment>
<evidence type="ECO:0000256" key="16">
    <source>
        <dbReference type="RuleBase" id="RU003515"/>
    </source>
</evidence>
<dbReference type="RefSeq" id="WP_066264712.1">
    <property type="nucleotide sequence ID" value="NZ_JARMAB010000004.1"/>
</dbReference>
<feature type="binding site" evidence="14 15">
    <location>
        <position position="79"/>
    </location>
    <ligand>
        <name>a divalent metal cation</name>
        <dbReference type="ChEBI" id="CHEBI:60240"/>
    </ligand>
</feature>
<organism evidence="18 19">
    <name type="scientific">Heyndrickxia acidicola</name>
    <dbReference type="NCBI Taxonomy" id="209389"/>
    <lineage>
        <taxon>Bacteria</taxon>
        <taxon>Bacillati</taxon>
        <taxon>Bacillota</taxon>
        <taxon>Bacilli</taxon>
        <taxon>Bacillales</taxon>
        <taxon>Bacillaceae</taxon>
        <taxon>Heyndrickxia</taxon>
    </lineage>
</organism>
<keyword evidence="12 14" id="KW-0378">Hydrolase</keyword>
<keyword evidence="13 14" id="KW-0464">Manganese</keyword>
<evidence type="ECO:0000256" key="10">
    <source>
        <dbReference type="ARBA" id="ARBA00022723"/>
    </source>
</evidence>
<dbReference type="EMBL" id="JARMAB010000004">
    <property type="protein sequence ID" value="MED1202092.1"/>
    <property type="molecule type" value="Genomic_DNA"/>
</dbReference>
<dbReference type="CDD" id="cd07182">
    <property type="entry name" value="RNase_HII_bacteria_HII_like"/>
    <property type="match status" value="1"/>
</dbReference>
<comment type="function">
    <text evidence="3 14 16">Endonuclease that specifically degrades the RNA of RNA-DNA hybrids.</text>
</comment>
<keyword evidence="10 14" id="KW-0479">Metal-binding</keyword>
<feature type="binding site" evidence="14 15">
    <location>
        <position position="170"/>
    </location>
    <ligand>
        <name>a divalent metal cation</name>
        <dbReference type="ChEBI" id="CHEBI:60240"/>
    </ligand>
</feature>
<dbReference type="SUPFAM" id="SSF53098">
    <property type="entry name" value="Ribonuclease H-like"/>
    <property type="match status" value="1"/>
</dbReference>
<evidence type="ECO:0000256" key="15">
    <source>
        <dbReference type="PROSITE-ProRule" id="PRU01319"/>
    </source>
</evidence>
<feature type="binding site" evidence="14 15">
    <location>
        <position position="78"/>
    </location>
    <ligand>
        <name>a divalent metal cation</name>
        <dbReference type="ChEBI" id="CHEBI:60240"/>
    </ligand>
</feature>
<evidence type="ECO:0000256" key="5">
    <source>
        <dbReference type="ARBA" id="ARBA00007383"/>
    </source>
</evidence>
<comment type="caution">
    <text evidence="18">The sequence shown here is derived from an EMBL/GenBank/DDBJ whole genome shotgun (WGS) entry which is preliminary data.</text>
</comment>
<keyword evidence="8 14" id="KW-0963">Cytoplasm</keyword>
<evidence type="ECO:0000256" key="1">
    <source>
        <dbReference type="ARBA" id="ARBA00000077"/>
    </source>
</evidence>
<gene>
    <name evidence="14" type="primary">rnhB</name>
    <name evidence="18" type="ORF">P4T90_03180</name>
</gene>
<dbReference type="InterPro" id="IPR001352">
    <property type="entry name" value="RNase_HII/HIII"/>
</dbReference>
<feature type="domain" description="RNase H type-2" evidence="17">
    <location>
        <begin position="72"/>
        <end position="255"/>
    </location>
</feature>
<dbReference type="EC" id="3.1.26.4" evidence="6 14"/>
<evidence type="ECO:0000256" key="2">
    <source>
        <dbReference type="ARBA" id="ARBA00001946"/>
    </source>
</evidence>
<proteinExistence type="inferred from homology"/>
<keyword evidence="9 14" id="KW-0540">Nuclease</keyword>
<dbReference type="InterPro" id="IPR012337">
    <property type="entry name" value="RNaseH-like_sf"/>
</dbReference>
<dbReference type="Proteomes" id="UP001341444">
    <property type="component" value="Unassembled WGS sequence"/>
</dbReference>
<evidence type="ECO:0000256" key="8">
    <source>
        <dbReference type="ARBA" id="ARBA00022490"/>
    </source>
</evidence>
<reference evidence="18 19" key="1">
    <citation type="submission" date="2023-03" db="EMBL/GenBank/DDBJ databases">
        <title>Bacillus Genome Sequencing.</title>
        <authorList>
            <person name="Dunlap C."/>
        </authorList>
    </citation>
    <scope>NUCLEOTIDE SEQUENCE [LARGE SCALE GENOMIC DNA]</scope>
    <source>
        <strain evidence="18 19">B-23453</strain>
    </source>
</reference>
<evidence type="ECO:0000256" key="12">
    <source>
        <dbReference type="ARBA" id="ARBA00022801"/>
    </source>
</evidence>
<comment type="cofactor">
    <cofactor evidence="2">
        <name>Mg(2+)</name>
        <dbReference type="ChEBI" id="CHEBI:18420"/>
    </cofactor>
</comment>
<evidence type="ECO:0000313" key="19">
    <source>
        <dbReference type="Proteomes" id="UP001341444"/>
    </source>
</evidence>
<dbReference type="GO" id="GO:0004523">
    <property type="term" value="F:RNA-DNA hybrid ribonuclease activity"/>
    <property type="evidence" value="ECO:0007669"/>
    <property type="project" value="UniProtKB-EC"/>
</dbReference>
<evidence type="ECO:0000256" key="13">
    <source>
        <dbReference type="ARBA" id="ARBA00023211"/>
    </source>
</evidence>